<feature type="domain" description="SusD-like N-terminal" evidence="7">
    <location>
        <begin position="22"/>
        <end position="217"/>
    </location>
</feature>
<dbReference type="Proteomes" id="UP000181870">
    <property type="component" value="Unassembled WGS sequence"/>
</dbReference>
<keyword evidence="15" id="KW-1185">Reference proteome</keyword>
<dbReference type="CDD" id="cd08977">
    <property type="entry name" value="SusD"/>
    <property type="match status" value="1"/>
</dbReference>
<gene>
    <name evidence="9" type="ORF">F3D66_02495</name>
    <name evidence="8" type="ORF">F3F25_00840</name>
    <name evidence="10" type="ORF">SAMN05192581_10455</name>
    <name evidence="11" type="ORF">SAMN05192582_102823</name>
</gene>
<name>A0A1G8IA19_BACOV</name>
<dbReference type="EMBL" id="VWLB01000001">
    <property type="protein sequence ID" value="KAA3931498.1"/>
    <property type="molecule type" value="Genomic_DNA"/>
</dbReference>
<accession>A0A1G8IA19</accession>
<feature type="domain" description="RagB/SusD" evidence="6">
    <location>
        <begin position="310"/>
        <end position="535"/>
    </location>
</feature>
<dbReference type="InterPro" id="IPR011990">
    <property type="entry name" value="TPR-like_helical_dom_sf"/>
</dbReference>
<proteinExistence type="inferred from homology"/>
<evidence type="ECO:0000313" key="14">
    <source>
        <dbReference type="Proteomes" id="UP000365824"/>
    </source>
</evidence>
<dbReference type="InterPro" id="IPR012944">
    <property type="entry name" value="SusD_RagB_dom"/>
</dbReference>
<organism evidence="11 12">
    <name type="scientific">Bacteroides ovatus</name>
    <dbReference type="NCBI Taxonomy" id="28116"/>
    <lineage>
        <taxon>Bacteria</taxon>
        <taxon>Pseudomonadati</taxon>
        <taxon>Bacteroidota</taxon>
        <taxon>Bacteroidia</taxon>
        <taxon>Bacteroidales</taxon>
        <taxon>Bacteroidaceae</taxon>
        <taxon>Bacteroides</taxon>
    </lineage>
</organism>
<keyword evidence="3" id="KW-0732">Signal</keyword>
<dbReference type="EMBL" id="FNDO01000028">
    <property type="protein sequence ID" value="SDI15815.1"/>
    <property type="molecule type" value="Genomic_DNA"/>
</dbReference>
<dbReference type="Proteomes" id="UP000473905">
    <property type="component" value="Unassembled WGS sequence"/>
</dbReference>
<dbReference type="Pfam" id="PF14322">
    <property type="entry name" value="SusD-like_3"/>
    <property type="match status" value="1"/>
</dbReference>
<sequence>MKHNILLWMTVCLLGTSCSNILDKEPDFVSPDYYYNTESELLQALNGVYNRLIDTNGRMYSKGLFSLFVLSDESFYTNNFNNTNIRAGVMDAADLDVGRFWEVLYEGVNRANLLLYSVEGKELDTDMMKAAKGEALFLRGYYYYLLTSFFGEVPLKLAPTMSANDNYLAKSPLTDIYKQIVKDMQEAEKLVLDIDALGYNERISKTGVQAILARVFLKMAGEPLKDETRYADALEYANKVIASTKHELNPDYKQIFINHSQDINESKECIWEIGMYGNKIGTVDLAGSVGVENGILCRDESIGYSGGPMKASKRLYDSYGEGDLRKDWNVAPYYYNVVEETKVNEETQEVEVVQVTKKVMFSATQIYNRNPGKWRREYEIGQKARLFNSTNFPVVRYSDVLLMKAEAENEVNGPTDEAYDAINQVRRRAYGKPIHTVDATVDLPADLAKTDFLEEVKKERFRELCFEGMRKLDLLRWGEYVATMKAFGTEISTTAPSEFKYASRVGQNITDRNVLFPIPNTEITVNKLMTQNEGW</sequence>
<dbReference type="Pfam" id="PF07980">
    <property type="entry name" value="SusD_RagB"/>
    <property type="match status" value="1"/>
</dbReference>
<comment type="similarity">
    <text evidence="2">Belongs to the SusD family.</text>
</comment>
<dbReference type="GO" id="GO:0009279">
    <property type="term" value="C:cell outer membrane"/>
    <property type="evidence" value="ECO:0007669"/>
    <property type="project" value="UniProtKB-SubCell"/>
</dbReference>
<evidence type="ECO:0000313" key="10">
    <source>
        <dbReference type="EMBL" id="SDB78605.1"/>
    </source>
</evidence>
<evidence type="ECO:0000256" key="5">
    <source>
        <dbReference type="ARBA" id="ARBA00023237"/>
    </source>
</evidence>
<dbReference type="InterPro" id="IPR033985">
    <property type="entry name" value="SusD-like_N"/>
</dbReference>
<evidence type="ECO:0000313" key="11">
    <source>
        <dbReference type="EMBL" id="SDI15815.1"/>
    </source>
</evidence>
<comment type="subcellular location">
    <subcellularLocation>
        <location evidence="1">Cell outer membrane</location>
    </subcellularLocation>
</comment>
<evidence type="ECO:0000313" key="8">
    <source>
        <dbReference type="EMBL" id="KAA3931498.1"/>
    </source>
</evidence>
<dbReference type="RefSeq" id="WP_009000965.1">
    <property type="nucleotide sequence ID" value="NZ_CAKJYX010000005.1"/>
</dbReference>
<reference evidence="12 13" key="1">
    <citation type="submission" date="2016-10" db="EMBL/GenBank/DDBJ databases">
        <authorList>
            <person name="de Groot N.N."/>
        </authorList>
    </citation>
    <scope>NUCLEOTIDE SEQUENCE [LARGE SCALE GENOMIC DNA]</scope>
    <source>
        <strain evidence="10 13">NLAE-zl-C500</strain>
        <strain evidence="11 12">NLAE-zl-C57</strain>
    </source>
</reference>
<keyword evidence="5" id="KW-0998">Cell outer membrane</keyword>
<evidence type="ECO:0000313" key="13">
    <source>
        <dbReference type="Proteomes" id="UP000183670"/>
    </source>
</evidence>
<evidence type="ECO:0000313" key="9">
    <source>
        <dbReference type="EMBL" id="KAA4104212.1"/>
    </source>
</evidence>
<dbReference type="SUPFAM" id="SSF48452">
    <property type="entry name" value="TPR-like"/>
    <property type="match status" value="1"/>
</dbReference>
<evidence type="ECO:0000256" key="4">
    <source>
        <dbReference type="ARBA" id="ARBA00023136"/>
    </source>
</evidence>
<protein>
    <submittedName>
        <fullName evidence="8">RagB/SusD family nutrient uptake outer membrane protein</fullName>
    </submittedName>
    <submittedName>
        <fullName evidence="11">Starch-binding associating with outer membrane</fullName>
    </submittedName>
</protein>
<dbReference type="AlphaFoldDB" id="A0A1G8IA19"/>
<keyword evidence="4" id="KW-0472">Membrane</keyword>
<evidence type="ECO:0000256" key="2">
    <source>
        <dbReference type="ARBA" id="ARBA00006275"/>
    </source>
</evidence>
<dbReference type="Gene3D" id="1.25.40.390">
    <property type="match status" value="1"/>
</dbReference>
<evidence type="ECO:0000256" key="1">
    <source>
        <dbReference type="ARBA" id="ARBA00004442"/>
    </source>
</evidence>
<dbReference type="EMBL" id="VWKB01000002">
    <property type="protein sequence ID" value="KAA4104212.1"/>
    <property type="molecule type" value="Genomic_DNA"/>
</dbReference>
<evidence type="ECO:0000313" key="12">
    <source>
        <dbReference type="Proteomes" id="UP000181870"/>
    </source>
</evidence>
<evidence type="ECO:0000259" key="7">
    <source>
        <dbReference type="Pfam" id="PF14322"/>
    </source>
</evidence>
<dbReference type="EMBL" id="FMYE01000045">
    <property type="protein sequence ID" value="SDB78605.1"/>
    <property type="molecule type" value="Genomic_DNA"/>
</dbReference>
<evidence type="ECO:0000259" key="6">
    <source>
        <dbReference type="Pfam" id="PF07980"/>
    </source>
</evidence>
<dbReference type="PROSITE" id="PS51257">
    <property type="entry name" value="PROKAR_LIPOPROTEIN"/>
    <property type="match status" value="1"/>
</dbReference>
<evidence type="ECO:0000256" key="3">
    <source>
        <dbReference type="ARBA" id="ARBA00022729"/>
    </source>
</evidence>
<dbReference type="Proteomes" id="UP000365824">
    <property type="component" value="Unassembled WGS sequence"/>
</dbReference>
<evidence type="ECO:0000313" key="15">
    <source>
        <dbReference type="Proteomes" id="UP000473905"/>
    </source>
</evidence>
<dbReference type="Proteomes" id="UP000183670">
    <property type="component" value="Unassembled WGS sequence"/>
</dbReference>
<reference evidence="14 15" key="2">
    <citation type="journal article" date="2019" name="Nat. Med.">
        <title>A library of human gut bacterial isolates paired with longitudinal multiomics data enables mechanistic microbiome research.</title>
        <authorList>
            <person name="Poyet M."/>
            <person name="Groussin M."/>
            <person name="Gibbons S.M."/>
            <person name="Avila-Pacheco J."/>
            <person name="Jiang X."/>
            <person name="Kearney S.M."/>
            <person name="Perrotta A.R."/>
            <person name="Berdy B."/>
            <person name="Zhao S."/>
            <person name="Lieberman T.D."/>
            <person name="Swanson P.K."/>
            <person name="Smith M."/>
            <person name="Roesemann S."/>
            <person name="Alexander J.E."/>
            <person name="Rich S.A."/>
            <person name="Livny J."/>
            <person name="Vlamakis H."/>
            <person name="Clish C."/>
            <person name="Bullock K."/>
            <person name="Deik A."/>
            <person name="Scott J."/>
            <person name="Pierce K.A."/>
            <person name="Xavier R.J."/>
            <person name="Alm E.J."/>
        </authorList>
    </citation>
    <scope>NUCLEOTIDE SEQUENCE [LARGE SCALE GENOMIC DNA]</scope>
    <source>
        <strain evidence="9 15">BIOML-A134</strain>
        <strain evidence="8 14">BIOML-A160</strain>
    </source>
</reference>